<dbReference type="InterPro" id="IPR012039">
    <property type="entry name" value="UCP012281"/>
</dbReference>
<evidence type="ECO:0000259" key="2">
    <source>
        <dbReference type="Pfam" id="PF09906"/>
    </source>
</evidence>
<reference evidence="3" key="1">
    <citation type="journal article" date="2014" name="Int. J. Syst. Evol. Microbiol.">
        <title>Complete genome sequence of Corynebacterium casei LMG S-19264T (=DSM 44701T), isolated from a smear-ripened cheese.</title>
        <authorList>
            <consortium name="US DOE Joint Genome Institute (JGI-PGF)"/>
            <person name="Walter F."/>
            <person name="Albersmeier A."/>
            <person name="Kalinowski J."/>
            <person name="Ruckert C."/>
        </authorList>
    </citation>
    <scope>NUCLEOTIDE SEQUENCE</scope>
    <source>
        <strain evidence="3">VKM B-2935</strain>
    </source>
</reference>
<accession>A0A9W6K6X1</accession>
<dbReference type="RefSeq" id="WP_271195334.1">
    <property type="nucleotide sequence ID" value="NZ_BSFN01000005.1"/>
</dbReference>
<comment type="caution">
    <text evidence="3">The sequence shown here is derived from an EMBL/GenBank/DDBJ whole genome shotgun (WGS) entry which is preliminary data.</text>
</comment>
<keyword evidence="4" id="KW-1185">Reference proteome</keyword>
<proteinExistence type="predicted"/>
<dbReference type="EMBL" id="BSFN01000005">
    <property type="protein sequence ID" value="GLK89129.1"/>
    <property type="molecule type" value="Genomic_DNA"/>
</dbReference>
<feature type="chain" id="PRO_5041000642" description="DUF2135 domain-containing protein" evidence="1">
    <location>
        <begin position="23"/>
        <end position="268"/>
    </location>
</feature>
<gene>
    <name evidence="3" type="ORF">GCM10017655_21910</name>
</gene>
<evidence type="ECO:0000313" key="3">
    <source>
        <dbReference type="EMBL" id="GLK89129.1"/>
    </source>
</evidence>
<keyword evidence="1" id="KW-0732">Signal</keyword>
<evidence type="ECO:0000313" key="4">
    <source>
        <dbReference type="Proteomes" id="UP001143328"/>
    </source>
</evidence>
<dbReference type="Gene3D" id="2.60.120.380">
    <property type="match status" value="1"/>
</dbReference>
<protein>
    <recommendedName>
        <fullName evidence="2">DUF2135 domain-containing protein</fullName>
    </recommendedName>
</protein>
<dbReference type="Pfam" id="PF09906">
    <property type="entry name" value="DUF2135"/>
    <property type="match status" value="1"/>
</dbReference>
<evidence type="ECO:0000256" key="1">
    <source>
        <dbReference type="SAM" id="SignalP"/>
    </source>
</evidence>
<dbReference type="InterPro" id="IPR019220">
    <property type="entry name" value="DUF2135"/>
</dbReference>
<feature type="signal peptide" evidence="1">
    <location>
        <begin position="1"/>
        <end position="22"/>
    </location>
</feature>
<reference evidence="3" key="2">
    <citation type="submission" date="2023-01" db="EMBL/GenBank/DDBJ databases">
        <authorList>
            <person name="Sun Q."/>
            <person name="Evtushenko L."/>
        </authorList>
    </citation>
    <scope>NUCLEOTIDE SEQUENCE</scope>
    <source>
        <strain evidence="3">VKM B-2935</strain>
    </source>
</reference>
<organism evidence="3 4">
    <name type="scientific">Pseudomonas turukhanskensis</name>
    <dbReference type="NCBI Taxonomy" id="1806536"/>
    <lineage>
        <taxon>Bacteria</taxon>
        <taxon>Pseudomonadati</taxon>
        <taxon>Pseudomonadota</taxon>
        <taxon>Gammaproteobacteria</taxon>
        <taxon>Pseudomonadales</taxon>
        <taxon>Pseudomonadaceae</taxon>
        <taxon>Pseudomonas</taxon>
    </lineage>
</organism>
<dbReference type="PIRSF" id="PIRSF012281">
    <property type="entry name" value="UCP012281"/>
    <property type="match status" value="1"/>
</dbReference>
<name>A0A9W6K6X1_9PSED</name>
<sequence>MRVRLTEIALFLACLPLAAAYATDGVQIDTPVGGWRKGSDEGAHFMQEVNYPASSVNSATDQANTARIAGQIKATPKDAGKPARLIVNGISMPLKVQEDGSFDRPFVFPSGSNSVEVRNAEGTAKHRVQFYNRGSGETAAKLRVVLSWDSDNTDLDLHVVTPDGGHIWYGDRSSANGGALDVDVTTGFGPEMFASPTPLAGEYLVYVNYFGGGSSEDEEGAQTPAQILTTAQVTVITQEGTANEKQESFIVPMRATGELTMVKKFSYP</sequence>
<dbReference type="AlphaFoldDB" id="A0A9W6K6X1"/>
<feature type="domain" description="DUF2135" evidence="2">
    <location>
        <begin position="198"/>
        <end position="253"/>
    </location>
</feature>
<dbReference type="Proteomes" id="UP001143328">
    <property type="component" value="Unassembled WGS sequence"/>
</dbReference>